<sequence>MEREGVNGLQADDSRVIFMLIINIREAMILTIAQLT</sequence>
<reference evidence="1 2" key="1">
    <citation type="journal article" date="2012" name="Front. Microbiol.">
        <title>Draft Genome Sequence of the Virulent Strain 01-B526 of the Fish Pathogen Aeromonas salmonicida.</title>
        <authorList>
            <person name="Charette S.J."/>
            <person name="Brochu F."/>
            <person name="Boyle B."/>
            <person name="Filion G."/>
            <person name="Tanaka K.H."/>
            <person name="Derome N."/>
        </authorList>
    </citation>
    <scope>NUCLEOTIDE SEQUENCE [LARGE SCALE GENOMIC DNA]</scope>
    <source>
        <strain evidence="1 2">01-B526</strain>
    </source>
</reference>
<dbReference type="EMBL" id="AGVO01000052">
    <property type="protein sequence ID" value="EHI51848.1"/>
    <property type="molecule type" value="Genomic_DNA"/>
</dbReference>
<protein>
    <submittedName>
        <fullName evidence="1">Uncharacterized protein</fullName>
    </submittedName>
</protein>
<evidence type="ECO:0000313" key="2">
    <source>
        <dbReference type="Proteomes" id="UP000006428"/>
    </source>
</evidence>
<keyword evidence="2" id="KW-1185">Reference proteome</keyword>
<comment type="caution">
    <text evidence="1">The sequence shown here is derived from an EMBL/GenBank/DDBJ whole genome shotgun (WGS) entry which is preliminary data.</text>
</comment>
<evidence type="ECO:0000313" key="1">
    <source>
        <dbReference type="EMBL" id="EHI51848.1"/>
    </source>
</evidence>
<accession>A0ABN0DYP4</accession>
<proteinExistence type="predicted"/>
<gene>
    <name evidence="1" type="ORF">IYQ_14318</name>
</gene>
<dbReference type="Proteomes" id="UP000006428">
    <property type="component" value="Unassembled WGS sequence"/>
</dbReference>
<name>A0ABN0DYP4_AERSS</name>
<organism evidence="1 2">
    <name type="scientific">Aeromonas salmonicida subsp. salmonicida 01-B526</name>
    <dbReference type="NCBI Taxonomy" id="1076135"/>
    <lineage>
        <taxon>Bacteria</taxon>
        <taxon>Pseudomonadati</taxon>
        <taxon>Pseudomonadota</taxon>
        <taxon>Gammaproteobacteria</taxon>
        <taxon>Aeromonadales</taxon>
        <taxon>Aeromonadaceae</taxon>
        <taxon>Aeromonas</taxon>
    </lineage>
</organism>